<dbReference type="PANTHER" id="PTHR35011:SF2">
    <property type="entry name" value="2,3-DIKETO-L-GULONATE TRAP TRANSPORTER SMALL PERMEASE PROTEIN YIAM"/>
    <property type="match status" value="1"/>
</dbReference>
<evidence type="ECO:0000313" key="11">
    <source>
        <dbReference type="EMBL" id="MBC8577660.1"/>
    </source>
</evidence>
<accession>A0ABR7NN78</accession>
<evidence type="ECO:0000256" key="3">
    <source>
        <dbReference type="ARBA" id="ARBA00022475"/>
    </source>
</evidence>
<comment type="caution">
    <text evidence="11">The sequence shown here is derived from an EMBL/GenBank/DDBJ whole genome shotgun (WGS) entry which is preliminary data.</text>
</comment>
<feature type="transmembrane region" description="Helical" evidence="9">
    <location>
        <begin position="83"/>
        <end position="105"/>
    </location>
</feature>
<feature type="transmembrane region" description="Helical" evidence="9">
    <location>
        <begin position="41"/>
        <end position="62"/>
    </location>
</feature>
<proteinExistence type="inferred from homology"/>
<comment type="similarity">
    <text evidence="8">Belongs to the TRAP transporter small permease family.</text>
</comment>
<evidence type="ECO:0000313" key="12">
    <source>
        <dbReference type="Proteomes" id="UP000658131"/>
    </source>
</evidence>
<evidence type="ECO:0000256" key="9">
    <source>
        <dbReference type="SAM" id="Phobius"/>
    </source>
</evidence>
<dbReference type="InterPro" id="IPR055348">
    <property type="entry name" value="DctQ"/>
</dbReference>
<evidence type="ECO:0000256" key="1">
    <source>
        <dbReference type="ARBA" id="ARBA00004429"/>
    </source>
</evidence>
<feature type="transmembrane region" description="Helical" evidence="9">
    <location>
        <begin position="12"/>
        <end position="35"/>
    </location>
</feature>
<evidence type="ECO:0000259" key="10">
    <source>
        <dbReference type="Pfam" id="PF04290"/>
    </source>
</evidence>
<name>A0ABR7NN78_9FIRM</name>
<evidence type="ECO:0000256" key="5">
    <source>
        <dbReference type="ARBA" id="ARBA00022692"/>
    </source>
</evidence>
<keyword evidence="12" id="KW-1185">Reference proteome</keyword>
<dbReference type="InterPro" id="IPR007387">
    <property type="entry name" value="TRAP_DctQ"/>
</dbReference>
<protein>
    <submittedName>
        <fullName evidence="11">TRAP transporter small permease</fullName>
    </submittedName>
</protein>
<feature type="domain" description="Tripartite ATP-independent periplasmic transporters DctQ component" evidence="10">
    <location>
        <begin position="21"/>
        <end position="152"/>
    </location>
</feature>
<evidence type="ECO:0000256" key="7">
    <source>
        <dbReference type="ARBA" id="ARBA00023136"/>
    </source>
</evidence>
<evidence type="ECO:0000256" key="2">
    <source>
        <dbReference type="ARBA" id="ARBA00022448"/>
    </source>
</evidence>
<evidence type="ECO:0000256" key="4">
    <source>
        <dbReference type="ARBA" id="ARBA00022519"/>
    </source>
</evidence>
<reference evidence="11 12" key="1">
    <citation type="submission" date="2020-08" db="EMBL/GenBank/DDBJ databases">
        <title>Genome public.</title>
        <authorList>
            <person name="Liu C."/>
            <person name="Sun Q."/>
        </authorList>
    </citation>
    <scope>NUCLEOTIDE SEQUENCE [LARGE SCALE GENOMIC DNA]</scope>
    <source>
        <strain evidence="11 12">BX1</strain>
    </source>
</reference>
<sequence>MKKKSSVDFESCITAAVLVIMLTLVFLGVVSRYALHFSFSFTEELVCALFVLLGTVGSALACKRRSLYTLDLLTGAMKPKMQTIFSIITTTLTLLAALFLFWTSFSMISTQFKLKSLTVALRVPAWTYTTAVPFGIGLVIIRCIQNILQDVRKLKKLKEEGEAQ</sequence>
<keyword evidence="7 9" id="KW-0472">Membrane</keyword>
<keyword evidence="3" id="KW-1003">Cell membrane</keyword>
<keyword evidence="5 9" id="KW-0812">Transmembrane</keyword>
<organism evidence="11 12">
    <name type="scientific">Yanshouia hominis</name>
    <dbReference type="NCBI Taxonomy" id="2763673"/>
    <lineage>
        <taxon>Bacteria</taxon>
        <taxon>Bacillati</taxon>
        <taxon>Bacillota</taxon>
        <taxon>Clostridia</taxon>
        <taxon>Eubacteriales</taxon>
        <taxon>Oscillospiraceae</taxon>
        <taxon>Yanshouia</taxon>
    </lineage>
</organism>
<feature type="transmembrane region" description="Helical" evidence="9">
    <location>
        <begin position="125"/>
        <end position="148"/>
    </location>
</feature>
<dbReference type="Proteomes" id="UP000658131">
    <property type="component" value="Unassembled WGS sequence"/>
</dbReference>
<gene>
    <name evidence="11" type="ORF">H8717_14785</name>
</gene>
<evidence type="ECO:0000256" key="6">
    <source>
        <dbReference type="ARBA" id="ARBA00022989"/>
    </source>
</evidence>
<keyword evidence="6 9" id="KW-1133">Transmembrane helix</keyword>
<dbReference type="RefSeq" id="WP_262401038.1">
    <property type="nucleotide sequence ID" value="NZ_JACRTB010000041.1"/>
</dbReference>
<keyword evidence="2" id="KW-0813">Transport</keyword>
<keyword evidence="4" id="KW-0997">Cell inner membrane</keyword>
<dbReference type="PANTHER" id="PTHR35011">
    <property type="entry name" value="2,3-DIKETO-L-GULONATE TRAP TRANSPORTER SMALL PERMEASE PROTEIN YIAM"/>
    <property type="match status" value="1"/>
</dbReference>
<comment type="subcellular location">
    <subcellularLocation>
        <location evidence="1">Cell inner membrane</location>
        <topology evidence="1">Multi-pass membrane protein</topology>
    </subcellularLocation>
</comment>
<dbReference type="Pfam" id="PF04290">
    <property type="entry name" value="DctQ"/>
    <property type="match status" value="1"/>
</dbReference>
<dbReference type="EMBL" id="JACRTB010000041">
    <property type="protein sequence ID" value="MBC8577660.1"/>
    <property type="molecule type" value="Genomic_DNA"/>
</dbReference>
<evidence type="ECO:0000256" key="8">
    <source>
        <dbReference type="ARBA" id="ARBA00038436"/>
    </source>
</evidence>